<accession>A0A174M1R0</accession>
<organism evidence="1 2">
    <name type="scientific">Bacteroides uniformis</name>
    <dbReference type="NCBI Taxonomy" id="820"/>
    <lineage>
        <taxon>Bacteria</taxon>
        <taxon>Pseudomonadati</taxon>
        <taxon>Bacteroidota</taxon>
        <taxon>Bacteroidia</taxon>
        <taxon>Bacteroidales</taxon>
        <taxon>Bacteroidaceae</taxon>
        <taxon>Bacteroides</taxon>
    </lineage>
</organism>
<reference evidence="1 2" key="1">
    <citation type="submission" date="2015-09" db="EMBL/GenBank/DDBJ databases">
        <authorList>
            <consortium name="Pathogen Informatics"/>
        </authorList>
    </citation>
    <scope>NUCLEOTIDE SEQUENCE [LARGE SCALE GENOMIC DNA]</scope>
    <source>
        <strain evidence="1 2">2789STDY5608791</strain>
    </source>
</reference>
<dbReference type="RefSeq" id="WP_022401244.1">
    <property type="nucleotide sequence ID" value="NZ_CAKOCG010000011.1"/>
</dbReference>
<protein>
    <recommendedName>
        <fullName evidence="3">Glycosyltransferase family 1 protein</fullName>
    </recommendedName>
</protein>
<dbReference type="Gene3D" id="3.40.50.12580">
    <property type="match status" value="1"/>
</dbReference>
<dbReference type="Proteomes" id="UP000095419">
    <property type="component" value="Unassembled WGS sequence"/>
</dbReference>
<evidence type="ECO:0000313" key="2">
    <source>
        <dbReference type="Proteomes" id="UP000095419"/>
    </source>
</evidence>
<proteinExistence type="predicted"/>
<dbReference type="EMBL" id="CYZF01000010">
    <property type="protein sequence ID" value="CUP27729.1"/>
    <property type="molecule type" value="Genomic_DNA"/>
</dbReference>
<gene>
    <name evidence="1" type="ORF">ERS417307_03412</name>
</gene>
<dbReference type="AlphaFoldDB" id="A0A174M1R0"/>
<sequence length="442" mass="50783">MDIKSIGYIYFQKKSMSKASLLNRKFDNRFANSYVLGCLNFFLKFGHSLLFFNKRFTAKNKAKCLVYGPSINNRNTLVPVINELGIENVVSFVNQKSLPLWKLYWYAIPHFFELLRDIKKALPDERPLYKLFFPKFWRMYGCEKFAFEMLDFYKPKVVLMANDHLELNRAILFACKDKGIKTIYAQHATSGCDFPPLQFDYSMLDGNDALKKYSNIGNIHGNVFLCGGVRFDPIAQTPVSRLSSFTIGIAINLVDSELMVKDFCLQIKGIKVNGKGPNIILRPHPQMDKEIWKKWCANNGIGFSASDNESSFHFCKRVHLLISNQCSIHLDSALCHTPSVVYNFSDQNVDDVYLFVKNGLTPVMSSMNDICKFIEGYENYTINEKAVKFYNYAYNTPYESKIAKLISDLIKAICEDQEQAFIKKCGFSIDNSTGVYNVYTYE</sequence>
<evidence type="ECO:0008006" key="3">
    <source>
        <dbReference type="Google" id="ProtNLM"/>
    </source>
</evidence>
<evidence type="ECO:0000313" key="1">
    <source>
        <dbReference type="EMBL" id="CUP27729.1"/>
    </source>
</evidence>
<name>A0A174M1R0_BACUN</name>
<dbReference type="InterPro" id="IPR043148">
    <property type="entry name" value="TagF_C"/>
</dbReference>